<feature type="chain" id="PRO_5046824910" description="BNR repeat neuraminidase" evidence="1">
    <location>
        <begin position="22"/>
        <end position="453"/>
    </location>
</feature>
<dbReference type="Proteomes" id="UP001262754">
    <property type="component" value="Unassembled WGS sequence"/>
</dbReference>
<sequence>MNRFFLCLLLASTLSLNVARAQTLTPSPGASPSLSAEVVASEAVDRVWSGHSVRFALVTTKADIVVGYYDANRQLTVARRRKAGGGWTYQKLDTWNDWDSHNYIAIAEDAAGRLHVAANMHSSPLTMFVSDPSGDVRTLKRATKLVDVGLERSMTYPIFLRDRAERLIFKYRDGSSGNGNEIYDVLNAKEGRWSRLTSAPLVDGEGQRNAYFMGPVIGPDSWFHIAWVWRETPMAETNHDLSYAKSPDLVHWFKADGTPLTLPIKLKDAEIVDPVPEKGGMINNNTLIGFDEQANPTITYHKFDKAGDTQIFLARHRGKQWDIAQVSDWKNYRWDFSGGGSLNAEIFVGGAQPIGEGLLKVPVIRLGQSIDFVVRSNDLSLVEAKPVQSLADQLKRTIKSPEGMQLNIVNAAGDHGEIYALAWSARPPHRDMAAPDIPDPTTLFFLTLRPKAR</sequence>
<gene>
    <name evidence="2" type="ORF">J2800_000277</name>
</gene>
<name>A0ABU1MTP7_9CAUL</name>
<evidence type="ECO:0008006" key="4">
    <source>
        <dbReference type="Google" id="ProtNLM"/>
    </source>
</evidence>
<evidence type="ECO:0000256" key="1">
    <source>
        <dbReference type="SAM" id="SignalP"/>
    </source>
</evidence>
<accession>A0ABU1MTP7</accession>
<protein>
    <recommendedName>
        <fullName evidence="4">BNR repeat neuraminidase</fullName>
    </recommendedName>
</protein>
<reference evidence="2 3" key="1">
    <citation type="submission" date="2023-07" db="EMBL/GenBank/DDBJ databases">
        <title>Sorghum-associated microbial communities from plants grown in Nebraska, USA.</title>
        <authorList>
            <person name="Schachtman D."/>
        </authorList>
    </citation>
    <scope>NUCLEOTIDE SEQUENCE [LARGE SCALE GENOMIC DNA]</scope>
    <source>
        <strain evidence="2 3">DS2154</strain>
    </source>
</reference>
<dbReference type="EMBL" id="JAVDRL010000001">
    <property type="protein sequence ID" value="MDR6529562.1"/>
    <property type="molecule type" value="Genomic_DNA"/>
</dbReference>
<comment type="caution">
    <text evidence="2">The sequence shown here is derived from an EMBL/GenBank/DDBJ whole genome shotgun (WGS) entry which is preliminary data.</text>
</comment>
<feature type="signal peptide" evidence="1">
    <location>
        <begin position="1"/>
        <end position="21"/>
    </location>
</feature>
<proteinExistence type="predicted"/>
<organism evidence="2 3">
    <name type="scientific">Caulobacter rhizosphaerae</name>
    <dbReference type="NCBI Taxonomy" id="2010972"/>
    <lineage>
        <taxon>Bacteria</taxon>
        <taxon>Pseudomonadati</taxon>
        <taxon>Pseudomonadota</taxon>
        <taxon>Alphaproteobacteria</taxon>
        <taxon>Caulobacterales</taxon>
        <taxon>Caulobacteraceae</taxon>
        <taxon>Caulobacter</taxon>
    </lineage>
</organism>
<evidence type="ECO:0000313" key="2">
    <source>
        <dbReference type="EMBL" id="MDR6529562.1"/>
    </source>
</evidence>
<keyword evidence="3" id="KW-1185">Reference proteome</keyword>
<keyword evidence="1" id="KW-0732">Signal</keyword>
<dbReference type="Pfam" id="PF15892">
    <property type="entry name" value="BNR_4"/>
    <property type="match status" value="1"/>
</dbReference>
<dbReference type="RefSeq" id="WP_310028518.1">
    <property type="nucleotide sequence ID" value="NZ_JAVDRL010000001.1"/>
</dbReference>
<evidence type="ECO:0000313" key="3">
    <source>
        <dbReference type="Proteomes" id="UP001262754"/>
    </source>
</evidence>